<keyword evidence="9" id="KW-0175">Coiled coil</keyword>
<comment type="caution">
    <text evidence="12">The sequence shown here is derived from an EMBL/GenBank/DDBJ whole genome shotgun (WGS) entry which is preliminary data.</text>
</comment>
<evidence type="ECO:0000313" key="12">
    <source>
        <dbReference type="EMBL" id="EPD98541.1"/>
    </source>
</evidence>
<dbReference type="GO" id="GO:0005886">
    <property type="term" value="C:plasma membrane"/>
    <property type="evidence" value="ECO:0007669"/>
    <property type="project" value="UniProtKB-SubCell"/>
</dbReference>
<keyword evidence="7" id="KW-0418">Kinase</keyword>
<evidence type="ECO:0000256" key="4">
    <source>
        <dbReference type="ARBA" id="ARBA00022475"/>
    </source>
</evidence>
<dbReference type="eggNOG" id="COG0715">
    <property type="taxonomic scope" value="Bacteria"/>
</dbReference>
<keyword evidence="13" id="KW-1185">Reference proteome</keyword>
<keyword evidence="10" id="KW-0812">Transmembrane</keyword>
<dbReference type="Proteomes" id="UP000014400">
    <property type="component" value="Unassembled WGS sequence"/>
</dbReference>
<dbReference type="PANTHER" id="PTHR44936:SF10">
    <property type="entry name" value="SENSOR PROTEIN RSTB"/>
    <property type="match status" value="1"/>
</dbReference>
<feature type="domain" description="Histidine kinase" evidence="11">
    <location>
        <begin position="427"/>
        <end position="660"/>
    </location>
</feature>
<evidence type="ECO:0000256" key="10">
    <source>
        <dbReference type="SAM" id="Phobius"/>
    </source>
</evidence>
<dbReference type="SUPFAM" id="SSF47384">
    <property type="entry name" value="Homodimeric domain of signal transducing histidine kinase"/>
    <property type="match status" value="1"/>
</dbReference>
<dbReference type="SMART" id="SM00388">
    <property type="entry name" value="HisKA"/>
    <property type="match status" value="1"/>
</dbReference>
<dbReference type="InterPro" id="IPR005467">
    <property type="entry name" value="His_kinase_dom"/>
</dbReference>
<keyword evidence="10" id="KW-1133">Transmembrane helix</keyword>
<dbReference type="Pfam" id="PF00512">
    <property type="entry name" value="HisKA"/>
    <property type="match status" value="1"/>
</dbReference>
<dbReference type="SMART" id="SM00387">
    <property type="entry name" value="HATPase_c"/>
    <property type="match status" value="1"/>
</dbReference>
<dbReference type="PATRIC" id="fig|1203554.3.peg.1658"/>
<dbReference type="Gene3D" id="1.10.287.130">
    <property type="match status" value="1"/>
</dbReference>
<dbReference type="PROSITE" id="PS50109">
    <property type="entry name" value="HIS_KIN"/>
    <property type="match status" value="1"/>
</dbReference>
<dbReference type="SUPFAM" id="SSF53850">
    <property type="entry name" value="Periplasmic binding protein-like II"/>
    <property type="match status" value="1"/>
</dbReference>
<reference evidence="12 13" key="1">
    <citation type="submission" date="2013-04" db="EMBL/GenBank/DDBJ databases">
        <title>The Genome Sequence of Sutterella wadsworthensis HGA0223.</title>
        <authorList>
            <consortium name="The Broad Institute Genomics Platform"/>
            <person name="Earl A."/>
            <person name="Ward D."/>
            <person name="Feldgarden M."/>
            <person name="Gevers D."/>
            <person name="Schmidt T.M."/>
            <person name="Dover J."/>
            <person name="Dai D."/>
            <person name="Walker B."/>
            <person name="Young S."/>
            <person name="Zeng Q."/>
            <person name="Gargeya S."/>
            <person name="Fitzgerald M."/>
            <person name="Haas B."/>
            <person name="Abouelleil A."/>
            <person name="Allen A.W."/>
            <person name="Alvarado L."/>
            <person name="Arachchi H.M."/>
            <person name="Berlin A.M."/>
            <person name="Chapman S.B."/>
            <person name="Gainer-Dewar J."/>
            <person name="Goldberg J."/>
            <person name="Griggs A."/>
            <person name="Gujja S."/>
            <person name="Hansen M."/>
            <person name="Howarth C."/>
            <person name="Imamovic A."/>
            <person name="Ireland A."/>
            <person name="Larimer J."/>
            <person name="McCowan C."/>
            <person name="Murphy C."/>
            <person name="Pearson M."/>
            <person name="Poon T.W."/>
            <person name="Priest M."/>
            <person name="Roberts A."/>
            <person name="Saif S."/>
            <person name="Shea T."/>
            <person name="Sisk P."/>
            <person name="Sykes S."/>
            <person name="Wortman J."/>
            <person name="Nusbaum C."/>
            <person name="Birren B."/>
        </authorList>
    </citation>
    <scope>NUCLEOTIDE SEQUENCE [LARGE SCALE GENOMIC DNA]</scope>
    <source>
        <strain evidence="12 13">HGA0223</strain>
    </source>
</reference>
<dbReference type="InterPro" id="IPR036890">
    <property type="entry name" value="HATPase_C_sf"/>
</dbReference>
<comment type="subcellular location">
    <subcellularLocation>
        <location evidence="2">Cell membrane</location>
        <topology evidence="2">Multi-pass membrane protein</topology>
    </subcellularLocation>
</comment>
<organism evidence="12 13">
    <name type="scientific">Sutterella wadsworthensis HGA0223</name>
    <dbReference type="NCBI Taxonomy" id="1203554"/>
    <lineage>
        <taxon>Bacteria</taxon>
        <taxon>Pseudomonadati</taxon>
        <taxon>Pseudomonadota</taxon>
        <taxon>Betaproteobacteria</taxon>
        <taxon>Burkholderiales</taxon>
        <taxon>Sutterellaceae</taxon>
        <taxon>Sutterella</taxon>
    </lineage>
</organism>
<evidence type="ECO:0000256" key="8">
    <source>
        <dbReference type="ARBA" id="ARBA00022840"/>
    </source>
</evidence>
<accession>S3BDL6</accession>
<keyword evidence="4" id="KW-1003">Cell membrane</keyword>
<dbReference type="HOGENOM" id="CLU_011260_2_0_4"/>
<dbReference type="InterPro" id="IPR003661">
    <property type="entry name" value="HisK_dim/P_dom"/>
</dbReference>
<dbReference type="PANTHER" id="PTHR44936">
    <property type="entry name" value="SENSOR PROTEIN CREC"/>
    <property type="match status" value="1"/>
</dbReference>
<dbReference type="Pfam" id="PF12974">
    <property type="entry name" value="Phosphonate-bd"/>
    <property type="match status" value="1"/>
</dbReference>
<dbReference type="GO" id="GO:0005524">
    <property type="term" value="F:ATP binding"/>
    <property type="evidence" value="ECO:0007669"/>
    <property type="project" value="UniProtKB-KW"/>
</dbReference>
<evidence type="ECO:0000313" key="13">
    <source>
        <dbReference type="Proteomes" id="UP000014400"/>
    </source>
</evidence>
<dbReference type="STRING" id="1203554.HMPREF1476_01580"/>
<evidence type="ECO:0000256" key="2">
    <source>
        <dbReference type="ARBA" id="ARBA00004651"/>
    </source>
</evidence>
<keyword evidence="10" id="KW-0472">Membrane</keyword>
<dbReference type="EC" id="2.7.13.3" evidence="3"/>
<feature type="coiled-coil region" evidence="9">
    <location>
        <begin position="384"/>
        <end position="418"/>
    </location>
</feature>
<evidence type="ECO:0000256" key="6">
    <source>
        <dbReference type="ARBA" id="ARBA00022741"/>
    </source>
</evidence>
<dbReference type="Pfam" id="PF02518">
    <property type="entry name" value="HATPase_c"/>
    <property type="match status" value="1"/>
</dbReference>
<dbReference type="InterPro" id="IPR050980">
    <property type="entry name" value="2C_sensor_his_kinase"/>
</dbReference>
<gene>
    <name evidence="12" type="ORF">HMPREF1476_01580</name>
</gene>
<dbReference type="GO" id="GO:0000155">
    <property type="term" value="F:phosphorelay sensor kinase activity"/>
    <property type="evidence" value="ECO:0007669"/>
    <property type="project" value="InterPro"/>
</dbReference>
<name>S3BDL6_9BURK</name>
<dbReference type="InterPro" id="IPR036097">
    <property type="entry name" value="HisK_dim/P_sf"/>
</dbReference>
<protein>
    <recommendedName>
        <fullName evidence="3">histidine kinase</fullName>
        <ecNumber evidence="3">2.7.13.3</ecNumber>
    </recommendedName>
</protein>
<dbReference type="SUPFAM" id="SSF55874">
    <property type="entry name" value="ATPase domain of HSP90 chaperone/DNA topoisomerase II/histidine kinase"/>
    <property type="match status" value="1"/>
</dbReference>
<feature type="transmembrane region" description="Helical" evidence="10">
    <location>
        <begin position="21"/>
        <end position="39"/>
    </location>
</feature>
<evidence type="ECO:0000256" key="5">
    <source>
        <dbReference type="ARBA" id="ARBA00022679"/>
    </source>
</evidence>
<dbReference type="InterPro" id="IPR003594">
    <property type="entry name" value="HATPase_dom"/>
</dbReference>
<dbReference type="EMBL" id="ATCF01000022">
    <property type="protein sequence ID" value="EPD98541.1"/>
    <property type="molecule type" value="Genomic_DNA"/>
</dbReference>
<comment type="catalytic activity">
    <reaction evidence="1">
        <text>ATP + protein L-histidine = ADP + protein N-phospho-L-histidine.</text>
        <dbReference type="EC" id="2.7.13.3"/>
    </reaction>
</comment>
<dbReference type="Gene3D" id="3.40.190.10">
    <property type="entry name" value="Periplasmic binding protein-like II"/>
    <property type="match status" value="1"/>
</dbReference>
<sequence length="663" mass="72476">MCRRSLLQCLSWAYPRSGEGLTFLFFAGLMASISLRLLIPFVCSFVSLFGAEPAVGRPPEGETPAAVSSASLAIDPQAQQFRPVITIAELDTLVNPYDAFMLRQTAAALQRALPKYFVRTVTIADAEAKTQIERLRPDFLFAPASFSGMTGVEAARIATRRTNLAQSAERSVGAVFAVRADSRFQSLADLRGRRVFAGLPTAIDGWLAAARELRQQGFEPDHFFGFVGYRNNAYPDVLSALLNGSTDAAILPACLLEAVRMHGLVRAEDIRVINAKTGDLACAHSTALYPDLSLWSLSSAPETAVRDMTVALLGLRDASGYEWLTNVSHADVDGLLKDLEIGPYAYLKDMSPRALIERHFGKVLAAAGFLLLLVLNELRLHALVRRRTRELAKAMNERERLAEEASAARLELAGFERRSIVQQMSSMIAHEINAPVGALRTWAAVIRMKCPQRVFRDDETSAHAGLEQALGRIDYEANRIADIVSSVRAYAKKEDEPLAACDLMPIIERAISAFRAEERSAERTKVVFSSAVREAWTTGRPLELEILFLNLVRNGASAMKSMKDSLDEPAEIRLTLDKPQETANRWRIRVENPGVMLDAGSLERLNRKAASVSADPSTFGGLGLGLSICRGIADRHGASLLFEARPTGGAAAVVMIDARDLPL</sequence>
<evidence type="ECO:0000256" key="3">
    <source>
        <dbReference type="ARBA" id="ARBA00012438"/>
    </source>
</evidence>
<dbReference type="CDD" id="cd00082">
    <property type="entry name" value="HisKA"/>
    <property type="match status" value="1"/>
</dbReference>
<dbReference type="AlphaFoldDB" id="S3BDL6"/>
<proteinExistence type="predicted"/>
<keyword evidence="8" id="KW-0067">ATP-binding</keyword>
<evidence type="ECO:0000256" key="1">
    <source>
        <dbReference type="ARBA" id="ARBA00000085"/>
    </source>
</evidence>
<dbReference type="eggNOG" id="COG4191">
    <property type="taxonomic scope" value="Bacteria"/>
</dbReference>
<evidence type="ECO:0000259" key="11">
    <source>
        <dbReference type="PROSITE" id="PS50109"/>
    </source>
</evidence>
<evidence type="ECO:0000256" key="7">
    <source>
        <dbReference type="ARBA" id="ARBA00022777"/>
    </source>
</evidence>
<keyword evidence="5" id="KW-0808">Transferase</keyword>
<evidence type="ECO:0000256" key="9">
    <source>
        <dbReference type="SAM" id="Coils"/>
    </source>
</evidence>
<dbReference type="Gene3D" id="3.30.565.10">
    <property type="entry name" value="Histidine kinase-like ATPase, C-terminal domain"/>
    <property type="match status" value="1"/>
</dbReference>
<keyword evidence="6" id="KW-0547">Nucleotide-binding</keyword>